<dbReference type="GO" id="GO:0003684">
    <property type="term" value="F:damaged DNA binding"/>
    <property type="evidence" value="ECO:0007669"/>
    <property type="project" value="InterPro"/>
</dbReference>
<dbReference type="InterPro" id="IPR036775">
    <property type="entry name" value="DNA_pol_Y-fam_lit_finger_sf"/>
</dbReference>
<feature type="non-terminal residue" evidence="1">
    <location>
        <position position="1"/>
    </location>
</feature>
<name>A0A7A6RAV0_ECOLX</name>
<keyword evidence="1" id="KW-0808">Transferase</keyword>
<organism evidence="1">
    <name type="scientific">Escherichia coli</name>
    <dbReference type="NCBI Taxonomy" id="562"/>
    <lineage>
        <taxon>Bacteria</taxon>
        <taxon>Pseudomonadati</taxon>
        <taxon>Pseudomonadota</taxon>
        <taxon>Gammaproteobacteria</taxon>
        <taxon>Enterobacterales</taxon>
        <taxon>Enterobacteriaceae</taxon>
        <taxon>Escherichia</taxon>
    </lineage>
</organism>
<dbReference type="EC" id="2.7.7.7" evidence="1"/>
<dbReference type="GO" id="GO:0003887">
    <property type="term" value="F:DNA-directed DNA polymerase activity"/>
    <property type="evidence" value="ECO:0007669"/>
    <property type="project" value="UniProtKB-EC"/>
</dbReference>
<comment type="caution">
    <text evidence="1">The sequence shown here is derived from an EMBL/GenBank/DDBJ whole genome shotgun (WGS) entry which is preliminary data.</text>
</comment>
<reference evidence="1" key="2">
    <citation type="submission" date="2019-09" db="EMBL/GenBank/DDBJ databases">
        <authorList>
            <consortium name="NCBI Pathogen Detection Project"/>
        </authorList>
    </citation>
    <scope>NUCLEOTIDE SEQUENCE</scope>
    <source>
        <strain evidence="1">EC00609</strain>
    </source>
</reference>
<dbReference type="Gene3D" id="3.30.1490.100">
    <property type="entry name" value="DNA polymerase, Y-family, little finger domain"/>
    <property type="match status" value="1"/>
</dbReference>
<dbReference type="EMBL" id="DABGZS010000138">
    <property type="protein sequence ID" value="HAJ0954144.1"/>
    <property type="molecule type" value="Genomic_DNA"/>
</dbReference>
<reference evidence="1" key="1">
    <citation type="journal article" date="2018" name="Genome Biol.">
        <title>SKESA: strategic k-mer extension for scrupulous assemblies.</title>
        <authorList>
            <person name="Souvorov A."/>
            <person name="Agarwala R."/>
            <person name="Lipman D.J."/>
        </authorList>
    </citation>
    <scope>NUCLEOTIDE SEQUENCE</scope>
    <source>
        <strain evidence="1">EC00609</strain>
    </source>
</reference>
<sequence length="49" mass="5622">VWPRLNKSDLIATARKTWDERRGGRGVRLVGLHVTLLDPQMERQLVLGL</sequence>
<dbReference type="AlphaFoldDB" id="A0A7A6RAV0"/>
<dbReference type="SUPFAM" id="SSF100879">
    <property type="entry name" value="Lesion bypass DNA polymerase (Y-family), little finger domain"/>
    <property type="match status" value="1"/>
</dbReference>
<protein>
    <submittedName>
        <fullName evidence="1">DNA polymerase IV</fullName>
        <ecNumber evidence="1">2.7.7.7</ecNumber>
    </submittedName>
</protein>
<evidence type="ECO:0000313" key="1">
    <source>
        <dbReference type="EMBL" id="HAJ0954144.1"/>
    </source>
</evidence>
<dbReference type="GO" id="GO:0006281">
    <property type="term" value="P:DNA repair"/>
    <property type="evidence" value="ECO:0007669"/>
    <property type="project" value="InterPro"/>
</dbReference>
<accession>A0A7A6RAV0</accession>
<keyword evidence="1" id="KW-0548">Nucleotidyltransferase</keyword>
<proteinExistence type="predicted"/>
<gene>
    <name evidence="1" type="ORF">HL605_26260</name>
</gene>